<dbReference type="InterPro" id="IPR050314">
    <property type="entry name" value="Glycosyl_Hydrlase_18"/>
</dbReference>
<dbReference type="Pfam" id="PF00704">
    <property type="entry name" value="Glyco_hydro_18"/>
    <property type="match status" value="1"/>
</dbReference>
<feature type="domain" description="GH18" evidence="6">
    <location>
        <begin position="106"/>
        <end position="431"/>
    </location>
</feature>
<dbReference type="Gene3D" id="3.20.20.80">
    <property type="entry name" value="Glycosidases"/>
    <property type="match status" value="1"/>
</dbReference>
<dbReference type="GO" id="GO:0005975">
    <property type="term" value="P:carbohydrate metabolic process"/>
    <property type="evidence" value="ECO:0007669"/>
    <property type="project" value="InterPro"/>
</dbReference>
<evidence type="ECO:0000259" key="6">
    <source>
        <dbReference type="PROSITE" id="PS51910"/>
    </source>
</evidence>
<evidence type="ECO:0000256" key="1">
    <source>
        <dbReference type="ARBA" id="ARBA00000822"/>
    </source>
</evidence>
<keyword evidence="3" id="KW-0119">Carbohydrate metabolism</keyword>
<feature type="transmembrane region" description="Helical" evidence="5">
    <location>
        <begin position="476"/>
        <end position="495"/>
    </location>
</feature>
<dbReference type="GO" id="GO:0005576">
    <property type="term" value="C:extracellular region"/>
    <property type="evidence" value="ECO:0007669"/>
    <property type="project" value="TreeGrafter"/>
</dbReference>
<dbReference type="PROSITE" id="PS51910">
    <property type="entry name" value="GH18_2"/>
    <property type="match status" value="1"/>
</dbReference>
<keyword evidence="5" id="KW-1133">Transmembrane helix</keyword>
<keyword evidence="8" id="KW-1185">Reference proteome</keyword>
<dbReference type="STRING" id="153721.MYP_3548"/>
<dbReference type="PANTHER" id="PTHR11177:SF317">
    <property type="entry name" value="CHITINASE 12-RELATED"/>
    <property type="match status" value="1"/>
</dbReference>
<dbReference type="SUPFAM" id="SSF51445">
    <property type="entry name" value="(Trans)glycosidases"/>
    <property type="match status" value="1"/>
</dbReference>
<sequence>MRDLIDNTVDKKQGKVAEEKKKEETVKILKDSLQNLIAKRDSLKQEDPKVLDVAVQFDTTEFKKRNFSVKSRKPNFNLTSEEGWQKEFLITNNKVYKKNHKLDSTKHVFGWHPYWMGNAYKSYNFSLLSVIAYFSYELDPNTGSYFNIHEWKTTTLIDSAHAHGCKVVLSVTNFGTGNNGKFLSNISAQKTFINTLITLLREKNADGVNIDFEAISSSNRSDLTNFIIDLSSSLRASKKDYLITIALPAVDFDNVYEMQQLSKYVDMFVIMGYEFYGANSKVAGPVAPIKSGNVWWPYNLERAVDEYLIAGVPPGKLLLGLPYYGAEWQTKDLKFPSKVEAFVGYSMYRSIKNTHGELLCCDDEVSGSKFHVYRDDQNRYRQIWFEDKVSLSKKYDWIKEKKIGGVGIWALGYDNGHTELWELLADKFSLKEDSVLKPKVLKASVRKPRISWQMMLSYGMRILQNPRVLVTNPRPLFIVFGSLMGISIAGFLVLFRYGYRFKRYWKIILQGGISLVILILLGLIFFTLKYAGLREVAFLLGGFIIAGVLFLIFSRQFLVERDLP</sequence>
<evidence type="ECO:0000313" key="7">
    <source>
        <dbReference type="EMBL" id="GAL86319.1"/>
    </source>
</evidence>
<name>A0A098LIP0_9BACT</name>
<feature type="transmembrane region" description="Helical" evidence="5">
    <location>
        <begin position="507"/>
        <end position="530"/>
    </location>
</feature>
<dbReference type="Gene3D" id="3.10.50.10">
    <property type="match status" value="1"/>
</dbReference>
<accession>A0A098LIP0</accession>
<keyword evidence="5" id="KW-0812">Transmembrane</keyword>
<dbReference type="GO" id="GO:0008061">
    <property type="term" value="F:chitin binding"/>
    <property type="evidence" value="ECO:0007669"/>
    <property type="project" value="InterPro"/>
</dbReference>
<proteinExistence type="predicted"/>
<evidence type="ECO:0000313" key="8">
    <source>
        <dbReference type="Proteomes" id="UP000030185"/>
    </source>
</evidence>
<feature type="transmembrane region" description="Helical" evidence="5">
    <location>
        <begin position="536"/>
        <end position="553"/>
    </location>
</feature>
<dbReference type="RefSeq" id="WP_197060110.1">
    <property type="nucleotide sequence ID" value="NZ_BBLT01000007.1"/>
</dbReference>
<protein>
    <recommendedName>
        <fullName evidence="2">chitinase</fullName>
        <ecNumber evidence="2">3.2.1.14</ecNumber>
    </recommendedName>
</protein>
<dbReference type="GO" id="GO:0008843">
    <property type="term" value="F:endochitinase activity"/>
    <property type="evidence" value="ECO:0007669"/>
    <property type="project" value="UniProtKB-EC"/>
</dbReference>
<evidence type="ECO:0000256" key="2">
    <source>
        <dbReference type="ARBA" id="ARBA00012729"/>
    </source>
</evidence>
<dbReference type="InterPro" id="IPR011583">
    <property type="entry name" value="Chitinase_II/V-like_cat"/>
</dbReference>
<comment type="caution">
    <text evidence="7">The sequence shown here is derived from an EMBL/GenBank/DDBJ whole genome shotgun (WGS) entry which is preliminary data.</text>
</comment>
<dbReference type="Proteomes" id="UP000030185">
    <property type="component" value="Unassembled WGS sequence"/>
</dbReference>
<dbReference type="EC" id="3.2.1.14" evidence="2"/>
<keyword evidence="5" id="KW-0472">Membrane</keyword>
<reference evidence="7 8" key="1">
    <citation type="submission" date="2014-09" db="EMBL/GenBank/DDBJ databases">
        <title>Sporocytophaga myxococcoides PG-01 genome sequencing.</title>
        <authorList>
            <person name="Liu L."/>
            <person name="Gao P.J."/>
            <person name="Chen G.J."/>
            <person name="Wang L.S."/>
        </authorList>
    </citation>
    <scope>NUCLEOTIDE SEQUENCE [LARGE SCALE GENOMIC DNA]</scope>
    <source>
        <strain evidence="7 8">PG-01</strain>
    </source>
</reference>
<evidence type="ECO:0000256" key="5">
    <source>
        <dbReference type="SAM" id="Phobius"/>
    </source>
</evidence>
<dbReference type="InterPro" id="IPR017853">
    <property type="entry name" value="GH"/>
</dbReference>
<evidence type="ECO:0000256" key="4">
    <source>
        <dbReference type="SAM" id="MobiDB-lite"/>
    </source>
</evidence>
<keyword evidence="7" id="KW-0378">Hydrolase</keyword>
<evidence type="ECO:0000256" key="3">
    <source>
        <dbReference type="ARBA" id="ARBA00023024"/>
    </source>
</evidence>
<dbReference type="PANTHER" id="PTHR11177">
    <property type="entry name" value="CHITINASE"/>
    <property type="match status" value="1"/>
</dbReference>
<dbReference type="InterPro" id="IPR029070">
    <property type="entry name" value="Chitinase_insertion_sf"/>
</dbReference>
<keyword evidence="3" id="KW-0624">Polysaccharide degradation</keyword>
<dbReference type="eggNOG" id="COG3858">
    <property type="taxonomic scope" value="Bacteria"/>
</dbReference>
<keyword evidence="3" id="KW-0146">Chitin degradation</keyword>
<feature type="region of interest" description="Disordered" evidence="4">
    <location>
        <begin position="1"/>
        <end position="21"/>
    </location>
</feature>
<comment type="catalytic activity">
    <reaction evidence="1">
        <text>Random endo-hydrolysis of N-acetyl-beta-D-glucosaminide (1-&gt;4)-beta-linkages in chitin and chitodextrins.</text>
        <dbReference type="EC" id="3.2.1.14"/>
    </reaction>
</comment>
<dbReference type="AlphaFoldDB" id="A0A098LIP0"/>
<dbReference type="InterPro" id="IPR001223">
    <property type="entry name" value="Glyco_hydro18_cat"/>
</dbReference>
<dbReference type="GO" id="GO:0006032">
    <property type="term" value="P:chitin catabolic process"/>
    <property type="evidence" value="ECO:0007669"/>
    <property type="project" value="UniProtKB-KW"/>
</dbReference>
<gene>
    <name evidence="7" type="ORF">MYP_3548</name>
</gene>
<organism evidence="7 8">
    <name type="scientific">Sporocytophaga myxococcoides</name>
    <dbReference type="NCBI Taxonomy" id="153721"/>
    <lineage>
        <taxon>Bacteria</taxon>
        <taxon>Pseudomonadati</taxon>
        <taxon>Bacteroidota</taxon>
        <taxon>Cytophagia</taxon>
        <taxon>Cytophagales</taxon>
        <taxon>Cytophagaceae</taxon>
        <taxon>Sporocytophaga</taxon>
    </lineage>
</organism>
<dbReference type="EMBL" id="BBLT01000007">
    <property type="protein sequence ID" value="GAL86319.1"/>
    <property type="molecule type" value="Genomic_DNA"/>
</dbReference>
<dbReference type="SMART" id="SM00636">
    <property type="entry name" value="Glyco_18"/>
    <property type="match status" value="1"/>
</dbReference>